<accession>A0A0F9FDX0</accession>
<gene>
    <name evidence="1" type="ORF">LCGC14_2316870</name>
</gene>
<dbReference type="AlphaFoldDB" id="A0A0F9FDX0"/>
<sequence length="190" mass="20396">MIIPIVYGKATTIYFPLITAGGTGFQVTWAPGAGEYDYILDGGAITTLGSAPSHEGNGVWSQALTIAETSGEYLVITYDDGTTDIEDQCIICSTIFSGQLEANQGIIIGEVDTATFTATTIAMEAFRFWPNTTEEATSSHYLNRNLLFTSGALLGQQTRITSYSLANSKEKFGYDALTEAPADADRYVVI</sequence>
<comment type="caution">
    <text evidence="1">The sequence shown here is derived from an EMBL/GenBank/DDBJ whole genome shotgun (WGS) entry which is preliminary data.</text>
</comment>
<protein>
    <submittedName>
        <fullName evidence="1">Uncharacterized protein</fullName>
    </submittedName>
</protein>
<organism evidence="1">
    <name type="scientific">marine sediment metagenome</name>
    <dbReference type="NCBI Taxonomy" id="412755"/>
    <lineage>
        <taxon>unclassified sequences</taxon>
        <taxon>metagenomes</taxon>
        <taxon>ecological metagenomes</taxon>
    </lineage>
</organism>
<reference evidence="1" key="1">
    <citation type="journal article" date="2015" name="Nature">
        <title>Complex archaea that bridge the gap between prokaryotes and eukaryotes.</title>
        <authorList>
            <person name="Spang A."/>
            <person name="Saw J.H."/>
            <person name="Jorgensen S.L."/>
            <person name="Zaremba-Niedzwiedzka K."/>
            <person name="Martijn J."/>
            <person name="Lind A.E."/>
            <person name="van Eijk R."/>
            <person name="Schleper C."/>
            <person name="Guy L."/>
            <person name="Ettema T.J."/>
        </authorList>
    </citation>
    <scope>NUCLEOTIDE SEQUENCE</scope>
</reference>
<proteinExistence type="predicted"/>
<name>A0A0F9FDX0_9ZZZZ</name>
<evidence type="ECO:0000313" key="1">
    <source>
        <dbReference type="EMBL" id="KKL49302.1"/>
    </source>
</evidence>
<dbReference type="EMBL" id="LAZR01033005">
    <property type="protein sequence ID" value="KKL49302.1"/>
    <property type="molecule type" value="Genomic_DNA"/>
</dbReference>